<protein>
    <submittedName>
        <fullName evidence="3">Isochorismatase family protein</fullName>
    </submittedName>
</protein>
<dbReference type="GO" id="GO:0008908">
    <property type="term" value="F:isochorismatase activity"/>
    <property type="evidence" value="ECO:0007669"/>
    <property type="project" value="InterPro"/>
</dbReference>
<organism evidence="3 4">
    <name type="scientific">Antrihabitans cavernicola</name>
    <dbReference type="NCBI Taxonomy" id="2495913"/>
    <lineage>
        <taxon>Bacteria</taxon>
        <taxon>Bacillati</taxon>
        <taxon>Actinomycetota</taxon>
        <taxon>Actinomycetes</taxon>
        <taxon>Mycobacteriales</taxon>
        <taxon>Nocardiaceae</taxon>
        <taxon>Antrihabitans</taxon>
    </lineage>
</organism>
<reference evidence="3 4" key="1">
    <citation type="submission" date="2019-07" db="EMBL/GenBank/DDBJ databases">
        <title>Rhodococcus cavernicolus sp. nov., isolated from a cave.</title>
        <authorList>
            <person name="Lee S.D."/>
        </authorList>
    </citation>
    <scope>NUCLEOTIDE SEQUENCE [LARGE SCALE GENOMIC DNA]</scope>
    <source>
        <strain evidence="3 4">C1-24</strain>
    </source>
</reference>
<dbReference type="InterPro" id="IPR000868">
    <property type="entry name" value="Isochorismatase-like_dom"/>
</dbReference>
<dbReference type="RefSeq" id="WP_149432280.1">
    <property type="nucleotide sequence ID" value="NZ_VLNY01000013.1"/>
</dbReference>
<dbReference type="Gene3D" id="3.40.50.850">
    <property type="entry name" value="Isochorismatase-like"/>
    <property type="match status" value="1"/>
</dbReference>
<name>A0A5A7S408_9NOCA</name>
<dbReference type="PRINTS" id="PR01398">
    <property type="entry name" value="ISCHRISMTASE"/>
</dbReference>
<keyword evidence="4" id="KW-1185">Reference proteome</keyword>
<dbReference type="Proteomes" id="UP000322244">
    <property type="component" value="Unassembled WGS sequence"/>
</dbReference>
<accession>A0A5A7S408</accession>
<dbReference type="PANTHER" id="PTHR43540">
    <property type="entry name" value="PEROXYUREIDOACRYLATE/UREIDOACRYLATE AMIDOHYDROLASE-RELATED"/>
    <property type="match status" value="1"/>
</dbReference>
<proteinExistence type="predicted"/>
<evidence type="ECO:0000313" key="3">
    <source>
        <dbReference type="EMBL" id="KAA0020129.1"/>
    </source>
</evidence>
<gene>
    <name evidence="3" type="ORF">FOY51_21245</name>
</gene>
<dbReference type="OrthoDB" id="5794853at2"/>
<evidence type="ECO:0000256" key="1">
    <source>
        <dbReference type="ARBA" id="ARBA00022801"/>
    </source>
</evidence>
<feature type="domain" description="Isochorismatase-like" evidence="2">
    <location>
        <begin position="34"/>
        <end position="207"/>
    </location>
</feature>
<dbReference type="AlphaFoldDB" id="A0A5A7S408"/>
<sequence length="229" mass="24876">MFGGIPSAISYQMPTPNELPHNVADWTLEPSRAVLLIHDMQNYFLRPLLAGGSPYAELVANIAHLRAECLRAGVAVAYTAQPGGMTPTERGLLRDLWGAGMTTDETDRAVVSELTPGPDDLVFTKWRYSAFHESALLQELRERGRDQLIITGVYAHVGVLVTACESYSRDIETFLAADAVADFSRSDHSMTLDYAAARCAMVRTTADLVAAVKMSNSRTGQIADSRAGV</sequence>
<dbReference type="PANTHER" id="PTHR43540:SF3">
    <property type="entry name" value="ENTEROBACTIN SYNTHASE COMPONENT B"/>
    <property type="match status" value="1"/>
</dbReference>
<dbReference type="SUPFAM" id="SSF52499">
    <property type="entry name" value="Isochorismatase-like hydrolases"/>
    <property type="match status" value="1"/>
</dbReference>
<comment type="caution">
    <text evidence="3">The sequence shown here is derived from an EMBL/GenBank/DDBJ whole genome shotgun (WGS) entry which is preliminary data.</text>
</comment>
<dbReference type="Pfam" id="PF00857">
    <property type="entry name" value="Isochorismatase"/>
    <property type="match status" value="1"/>
</dbReference>
<evidence type="ECO:0000313" key="4">
    <source>
        <dbReference type="Proteomes" id="UP000322244"/>
    </source>
</evidence>
<dbReference type="PIRSF" id="PIRSF001111">
    <property type="entry name" value="Isochorismatase"/>
    <property type="match status" value="1"/>
</dbReference>
<dbReference type="InterPro" id="IPR036380">
    <property type="entry name" value="Isochorismatase-like_sf"/>
</dbReference>
<evidence type="ECO:0000259" key="2">
    <source>
        <dbReference type="Pfam" id="PF00857"/>
    </source>
</evidence>
<dbReference type="InterPro" id="IPR050272">
    <property type="entry name" value="Isochorismatase-like_hydrls"/>
</dbReference>
<dbReference type="InterPro" id="IPR016291">
    <property type="entry name" value="Isochorismatase"/>
</dbReference>
<keyword evidence="1" id="KW-0378">Hydrolase</keyword>
<dbReference type="EMBL" id="VLNY01000013">
    <property type="protein sequence ID" value="KAA0020129.1"/>
    <property type="molecule type" value="Genomic_DNA"/>
</dbReference>